<keyword evidence="3" id="KW-1185">Reference proteome</keyword>
<proteinExistence type="predicted"/>
<sequence>MRVFITGAGGFMGPHLARYLHEKECDILASYYGSASDVKNLNRFGNAVELDVRDRPRFMRLLKEFRPEKIFHLAAQSYPTVSWAEPNYTMQANVEGTINLFESLKELNINPTVLVACSSAEYGFVAPEEVPVKETHPLLPLHPYGVSKVAQDFLTYQYFKNFDLRGIRVRIFNTTGPGKINDVCSDFTKQAVLIKNGMQEPVFNVGNLNTRRAITDVRDIINALCLLSESGRYGEVYNASGGEAYLVKEILDAVIKISGISVEVRIDPELLRPSDEPIIFGDSTRLKKDTEWKQMIPIEKTLEDMMDFWHSALLEKSAFNLDASFSHVL</sequence>
<dbReference type="Proteomes" id="UP000325755">
    <property type="component" value="Chromosome"/>
</dbReference>
<evidence type="ECO:0000313" key="2">
    <source>
        <dbReference type="EMBL" id="QFY41420.1"/>
    </source>
</evidence>
<dbReference type="AlphaFoldDB" id="A0A5Q0BCA4"/>
<protein>
    <submittedName>
        <fullName evidence="2">GDP-mannose 4,6-dehydratase</fullName>
    </submittedName>
</protein>
<dbReference type="KEGG" id="mmob:F6R98_01275"/>
<dbReference type="InParanoid" id="A0A5Q0BCA4"/>
<dbReference type="OrthoDB" id="9803010at2"/>
<dbReference type="InterPro" id="IPR036291">
    <property type="entry name" value="NAD(P)-bd_dom_sf"/>
</dbReference>
<feature type="domain" description="NAD(P)-binding" evidence="1">
    <location>
        <begin position="4"/>
        <end position="305"/>
    </location>
</feature>
<evidence type="ECO:0000313" key="3">
    <source>
        <dbReference type="Proteomes" id="UP000325755"/>
    </source>
</evidence>
<dbReference type="CDD" id="cd05260">
    <property type="entry name" value="GDP_MD_SDR_e"/>
    <property type="match status" value="1"/>
</dbReference>
<accession>A0A5Q0BCA4</accession>
<evidence type="ECO:0000259" key="1">
    <source>
        <dbReference type="Pfam" id="PF16363"/>
    </source>
</evidence>
<gene>
    <name evidence="2" type="ORF">F6R98_01275</name>
</gene>
<dbReference type="Pfam" id="PF16363">
    <property type="entry name" value="GDP_Man_Dehyd"/>
    <property type="match status" value="1"/>
</dbReference>
<dbReference type="InterPro" id="IPR016040">
    <property type="entry name" value="NAD(P)-bd_dom"/>
</dbReference>
<dbReference type="RefSeq" id="WP_153247400.1">
    <property type="nucleotide sequence ID" value="NZ_CP044205.1"/>
</dbReference>
<reference evidence="2 3" key="1">
    <citation type="submission" date="2019-09" db="EMBL/GenBank/DDBJ databases">
        <title>Ecophysiology of the spiral-shaped methanotroph Methylospira mobilis as revealed by the complete genome sequence.</title>
        <authorList>
            <person name="Oshkin I.Y."/>
            <person name="Dedysh S.N."/>
            <person name="Miroshnikov K."/>
            <person name="Danilova O.V."/>
            <person name="Hakobyan A."/>
            <person name="Liesack W."/>
        </authorList>
    </citation>
    <scope>NUCLEOTIDE SEQUENCE [LARGE SCALE GENOMIC DNA]</scope>
    <source>
        <strain evidence="2 3">Shm1</strain>
    </source>
</reference>
<dbReference type="Gene3D" id="3.40.50.720">
    <property type="entry name" value="NAD(P)-binding Rossmann-like Domain"/>
    <property type="match status" value="1"/>
</dbReference>
<dbReference type="SUPFAM" id="SSF51735">
    <property type="entry name" value="NAD(P)-binding Rossmann-fold domains"/>
    <property type="match status" value="1"/>
</dbReference>
<dbReference type="Gene3D" id="3.90.25.10">
    <property type="entry name" value="UDP-galactose 4-epimerase, domain 1"/>
    <property type="match status" value="1"/>
</dbReference>
<organism evidence="2 3">
    <name type="scientific">Candidatus Methylospira mobilis</name>
    <dbReference type="NCBI Taxonomy" id="1808979"/>
    <lineage>
        <taxon>Bacteria</taxon>
        <taxon>Pseudomonadati</taxon>
        <taxon>Pseudomonadota</taxon>
        <taxon>Gammaproteobacteria</taxon>
        <taxon>Methylococcales</taxon>
        <taxon>Methylococcaceae</taxon>
        <taxon>Candidatus Methylospira</taxon>
    </lineage>
</organism>
<dbReference type="PANTHER" id="PTHR43000">
    <property type="entry name" value="DTDP-D-GLUCOSE 4,6-DEHYDRATASE-RELATED"/>
    <property type="match status" value="1"/>
</dbReference>
<name>A0A5Q0BCA4_9GAMM</name>
<dbReference type="EMBL" id="CP044205">
    <property type="protein sequence ID" value="QFY41420.1"/>
    <property type="molecule type" value="Genomic_DNA"/>
</dbReference>